<comment type="caution">
    <text evidence="3">The sequence shown here is derived from an EMBL/GenBank/DDBJ whole genome shotgun (WGS) entry which is preliminary data.</text>
</comment>
<dbReference type="CDD" id="cd03450">
    <property type="entry name" value="NodN"/>
    <property type="match status" value="1"/>
</dbReference>
<evidence type="ECO:0000313" key="3">
    <source>
        <dbReference type="EMBL" id="MFC4756009.1"/>
    </source>
</evidence>
<dbReference type="InterPro" id="IPR002539">
    <property type="entry name" value="MaoC-like_dom"/>
</dbReference>
<sequence>MNRIQYSTVTAEEKPVTITFRTVEEFRNSAGTDLGAGDWFTVTQDRVDEFADVTEDHQWIHVDTGRAAASGLGSTVAHGYLTLSLIPRLSSDLFTFDAAGRAINYGLDRVRFPSFVRPGDRLRARGRVEWTRGIDDGGVLGCVRYTIDIEGRDAPACVADALMVVFSA</sequence>
<feature type="domain" description="MaoC-like" evidence="2">
    <location>
        <begin position="26"/>
        <end position="130"/>
    </location>
</feature>
<evidence type="ECO:0000259" key="2">
    <source>
        <dbReference type="Pfam" id="PF01575"/>
    </source>
</evidence>
<dbReference type="PANTHER" id="PTHR42993">
    <property type="entry name" value="MAOC-LIKE DEHYDRATASE DOMAIN-CONTAINING PROTEIN"/>
    <property type="match status" value="1"/>
</dbReference>
<dbReference type="InterPro" id="IPR039375">
    <property type="entry name" value="NodN-like"/>
</dbReference>
<dbReference type="PANTHER" id="PTHR42993:SF1">
    <property type="entry name" value="MAOC-LIKE DEHYDRATASE DOMAIN-CONTAINING PROTEIN"/>
    <property type="match status" value="1"/>
</dbReference>
<organism evidence="3 4">
    <name type="scientific">Dietzia aurantiaca</name>
    <dbReference type="NCBI Taxonomy" id="983873"/>
    <lineage>
        <taxon>Bacteria</taxon>
        <taxon>Bacillati</taxon>
        <taxon>Actinomycetota</taxon>
        <taxon>Actinomycetes</taxon>
        <taxon>Mycobacteriales</taxon>
        <taxon>Dietziaceae</taxon>
        <taxon>Dietzia</taxon>
    </lineage>
</organism>
<dbReference type="RefSeq" id="WP_344995847.1">
    <property type="nucleotide sequence ID" value="NZ_BAABCD010000053.1"/>
</dbReference>
<dbReference type="Gene3D" id="3.10.129.10">
    <property type="entry name" value="Hotdog Thioesterase"/>
    <property type="match status" value="1"/>
</dbReference>
<dbReference type="InterPro" id="IPR029069">
    <property type="entry name" value="HotDog_dom_sf"/>
</dbReference>
<accession>A0ABV9PUA1</accession>
<dbReference type="EMBL" id="JBHSHP010000056">
    <property type="protein sequence ID" value="MFC4756009.1"/>
    <property type="molecule type" value="Genomic_DNA"/>
</dbReference>
<keyword evidence="4" id="KW-1185">Reference proteome</keyword>
<dbReference type="Proteomes" id="UP001595836">
    <property type="component" value="Unassembled WGS sequence"/>
</dbReference>
<protein>
    <submittedName>
        <fullName evidence="3">MaoC family dehydratase</fullName>
    </submittedName>
</protein>
<comment type="similarity">
    <text evidence="1">Belongs to the enoyl-CoA hydratase/isomerase family.</text>
</comment>
<name>A0ABV9PUA1_9ACTN</name>
<proteinExistence type="inferred from homology"/>
<gene>
    <name evidence="3" type="ORF">ACFO7U_14650</name>
</gene>
<evidence type="ECO:0000256" key="1">
    <source>
        <dbReference type="ARBA" id="ARBA00005254"/>
    </source>
</evidence>
<dbReference type="Pfam" id="PF01575">
    <property type="entry name" value="MaoC_dehydratas"/>
    <property type="match status" value="1"/>
</dbReference>
<reference evidence="4" key="1">
    <citation type="journal article" date="2019" name="Int. J. Syst. Evol. Microbiol.">
        <title>The Global Catalogue of Microorganisms (GCM) 10K type strain sequencing project: providing services to taxonomists for standard genome sequencing and annotation.</title>
        <authorList>
            <consortium name="The Broad Institute Genomics Platform"/>
            <consortium name="The Broad Institute Genome Sequencing Center for Infectious Disease"/>
            <person name="Wu L."/>
            <person name="Ma J."/>
        </authorList>
    </citation>
    <scope>NUCLEOTIDE SEQUENCE [LARGE SCALE GENOMIC DNA]</scope>
    <source>
        <strain evidence="4">JCM 11882</strain>
    </source>
</reference>
<dbReference type="SUPFAM" id="SSF54637">
    <property type="entry name" value="Thioesterase/thiol ester dehydrase-isomerase"/>
    <property type="match status" value="1"/>
</dbReference>
<evidence type="ECO:0000313" key="4">
    <source>
        <dbReference type="Proteomes" id="UP001595836"/>
    </source>
</evidence>